<evidence type="ECO:0000313" key="4">
    <source>
        <dbReference type="Proteomes" id="UP000233435"/>
    </source>
</evidence>
<dbReference type="OrthoDB" id="241638at2"/>
<accession>A0A2N3HLH5</accession>
<reference evidence="3 4" key="1">
    <citation type="submission" date="2017-12" db="EMBL/GenBank/DDBJ databases">
        <title>Confluentibacter flavum sp. nov., isolated from the saline lake.</title>
        <authorList>
            <person name="Yu L."/>
        </authorList>
    </citation>
    <scope>NUCLEOTIDE SEQUENCE [LARGE SCALE GENOMIC DNA]</scope>
    <source>
        <strain evidence="3 4">3B</strain>
    </source>
</reference>
<dbReference type="InterPro" id="IPR013658">
    <property type="entry name" value="SGL"/>
</dbReference>
<proteinExistence type="predicted"/>
<dbReference type="GO" id="GO:0016787">
    <property type="term" value="F:hydrolase activity"/>
    <property type="evidence" value="ECO:0007669"/>
    <property type="project" value="UniProtKB-KW"/>
</dbReference>
<dbReference type="InterPro" id="IPR051262">
    <property type="entry name" value="SMP-30/CGR1_Lactonase"/>
</dbReference>
<keyword evidence="4" id="KW-1185">Reference proteome</keyword>
<gene>
    <name evidence="3" type="ORF">CSW08_06630</name>
</gene>
<organism evidence="3 4">
    <name type="scientific">Confluentibacter flavum</name>
    <dbReference type="NCBI Taxonomy" id="1909700"/>
    <lineage>
        <taxon>Bacteria</taxon>
        <taxon>Pseudomonadati</taxon>
        <taxon>Bacteroidota</taxon>
        <taxon>Flavobacteriia</taxon>
        <taxon>Flavobacteriales</taxon>
        <taxon>Flavobacteriaceae</taxon>
        <taxon>Confluentibacter</taxon>
    </lineage>
</organism>
<dbReference type="Gene3D" id="2.120.10.30">
    <property type="entry name" value="TolB, C-terminal domain"/>
    <property type="match status" value="1"/>
</dbReference>
<sequence>MQKSLIALITIALLCSNCKHAKSSKMEIDENTSSKFRIEILNDEALKIIDSNTTVKVLASGFTWTEGPLWVENGDFLLFSDIPKNKVYKLFDNDTITYLHPSGSFDEDFKGSEPGSNGLLLNDQGELVLLQHGERKVVKMDAPLNNPKPEYTTIVDNYQGKKLNSPNDAVYDTYGNLYFTDPPYGLPNLLKDSGKELDFQGVYCLLTSGDLILLDKDIEFPNGIGISKDGKSLYVSQSNPLKAVWYKYAIITPGKVQNKQLFYDVTSFIDKEGYLGLPDGLKINKKDVVFASGPGGIWIFNPEGILLAQIFTGERTSNCAFGLDEKKLFITADDYVLSVDLK</sequence>
<dbReference type="Proteomes" id="UP000233435">
    <property type="component" value="Unassembled WGS sequence"/>
</dbReference>
<comment type="caution">
    <text evidence="3">The sequence shown here is derived from an EMBL/GenBank/DDBJ whole genome shotgun (WGS) entry which is preliminary data.</text>
</comment>
<evidence type="ECO:0000259" key="2">
    <source>
        <dbReference type="Pfam" id="PF08450"/>
    </source>
</evidence>
<dbReference type="Pfam" id="PF08450">
    <property type="entry name" value="SGL"/>
    <property type="match status" value="1"/>
</dbReference>
<dbReference type="PANTHER" id="PTHR47572:SF4">
    <property type="entry name" value="LACTONASE DRP35"/>
    <property type="match status" value="1"/>
</dbReference>
<dbReference type="AlphaFoldDB" id="A0A2N3HLH5"/>
<dbReference type="EMBL" id="PJEO01000017">
    <property type="protein sequence ID" value="PKQ45813.1"/>
    <property type="molecule type" value="Genomic_DNA"/>
</dbReference>
<dbReference type="InterPro" id="IPR011042">
    <property type="entry name" value="6-blade_b-propeller_TolB-like"/>
</dbReference>
<evidence type="ECO:0000256" key="1">
    <source>
        <dbReference type="ARBA" id="ARBA00022801"/>
    </source>
</evidence>
<name>A0A2N3HLH5_9FLAO</name>
<protein>
    <submittedName>
        <fullName evidence="3">Gluconolactonase</fullName>
    </submittedName>
</protein>
<evidence type="ECO:0000313" key="3">
    <source>
        <dbReference type="EMBL" id="PKQ45813.1"/>
    </source>
</evidence>
<dbReference type="SUPFAM" id="SSF63829">
    <property type="entry name" value="Calcium-dependent phosphotriesterase"/>
    <property type="match status" value="1"/>
</dbReference>
<keyword evidence="1" id="KW-0378">Hydrolase</keyword>
<dbReference type="PANTHER" id="PTHR47572">
    <property type="entry name" value="LIPOPROTEIN-RELATED"/>
    <property type="match status" value="1"/>
</dbReference>
<feature type="domain" description="SMP-30/Gluconolactonase/LRE-like region" evidence="2">
    <location>
        <begin position="64"/>
        <end position="332"/>
    </location>
</feature>